<evidence type="ECO:0000313" key="2">
    <source>
        <dbReference type="EMBL" id="CAL5021984.1"/>
    </source>
</evidence>
<reference evidence="3" key="1">
    <citation type="submission" date="2024-06" db="EMBL/GenBank/DDBJ databases">
        <authorList>
            <person name="Ryan C."/>
        </authorList>
    </citation>
    <scope>NUCLEOTIDE SEQUENCE [LARGE SCALE GENOMIC DNA]</scope>
</reference>
<dbReference type="EMBL" id="OZ075113">
    <property type="protein sequence ID" value="CAL5021984.1"/>
    <property type="molecule type" value="Genomic_DNA"/>
</dbReference>
<feature type="compositionally biased region" description="Acidic residues" evidence="1">
    <location>
        <begin position="46"/>
        <end position="55"/>
    </location>
</feature>
<organism evidence="2 3">
    <name type="scientific">Urochloa decumbens</name>
    <dbReference type="NCBI Taxonomy" id="240449"/>
    <lineage>
        <taxon>Eukaryota</taxon>
        <taxon>Viridiplantae</taxon>
        <taxon>Streptophyta</taxon>
        <taxon>Embryophyta</taxon>
        <taxon>Tracheophyta</taxon>
        <taxon>Spermatophyta</taxon>
        <taxon>Magnoliopsida</taxon>
        <taxon>Liliopsida</taxon>
        <taxon>Poales</taxon>
        <taxon>Poaceae</taxon>
        <taxon>PACMAD clade</taxon>
        <taxon>Panicoideae</taxon>
        <taxon>Panicodae</taxon>
        <taxon>Paniceae</taxon>
        <taxon>Melinidinae</taxon>
        <taxon>Urochloa</taxon>
    </lineage>
</organism>
<reference evidence="2 3" key="2">
    <citation type="submission" date="2024-10" db="EMBL/GenBank/DDBJ databases">
        <authorList>
            <person name="Ryan C."/>
        </authorList>
    </citation>
    <scope>NUCLEOTIDE SEQUENCE [LARGE SCALE GENOMIC DNA]</scope>
</reference>
<feature type="region of interest" description="Disordered" evidence="1">
    <location>
        <begin position="1"/>
        <end position="25"/>
    </location>
</feature>
<protein>
    <submittedName>
        <fullName evidence="2">Uncharacterized protein</fullName>
    </submittedName>
</protein>
<sequence length="291" mass="32577">MEAPKASLAENPVTGAVPSDDDAKPPVMVVLERANDRTWVATPDYGDGDAEDDEQTQPPRVVVPDGGHHGNVVDVLSYRAHKVRLARWALACTIIDFKFDVKELIHDYISIGSDPHAKRERMLAMFCGEDERGRNMLTLPFVGLLDHQEAPVDEAAAELLLQQDADEGGDAGGEEEGSLRLRFVKKELSAAGFVDARHMRMSIEAFFDGNINVDDEDADNETLTCFRASFMFATGLVNRLWDVRRIVESYMDEGLDLEERREAIARRLRYLEELLDARARAVSTGRIKLIY</sequence>
<name>A0ABC9CL86_9POAL</name>
<evidence type="ECO:0000256" key="1">
    <source>
        <dbReference type="SAM" id="MobiDB-lite"/>
    </source>
</evidence>
<keyword evidence="3" id="KW-1185">Reference proteome</keyword>
<feature type="region of interest" description="Disordered" evidence="1">
    <location>
        <begin position="40"/>
        <end position="66"/>
    </location>
</feature>
<dbReference type="AlphaFoldDB" id="A0ABC9CL86"/>
<proteinExistence type="predicted"/>
<dbReference type="Proteomes" id="UP001497457">
    <property type="component" value="Chromosome 3rd"/>
</dbReference>
<evidence type="ECO:0000313" key="3">
    <source>
        <dbReference type="Proteomes" id="UP001497457"/>
    </source>
</evidence>
<accession>A0ABC9CL86</accession>
<gene>
    <name evidence="2" type="ORF">URODEC1_LOCUS76287</name>
</gene>